<accession>A0ABQ7YM30</accession>
<sequence>GKRHADDRRDTCIDAELTGTGALKVITLIARKRSSPELRPPEDEAVNTTSEELPSRLRTKRPTLQNMDESIKSSKMKRPYPRGGGNSPIFLSRVNRRRYNQEAVVKKRTMKREESRLRRCFENHLLPESEARTTGVKTG</sequence>
<proteinExistence type="predicted"/>
<keyword evidence="3" id="KW-1185">Reference proteome</keyword>
<organism evidence="2 3">
    <name type="scientific">Brassica napus</name>
    <name type="common">Rape</name>
    <dbReference type="NCBI Taxonomy" id="3708"/>
    <lineage>
        <taxon>Eukaryota</taxon>
        <taxon>Viridiplantae</taxon>
        <taxon>Streptophyta</taxon>
        <taxon>Embryophyta</taxon>
        <taxon>Tracheophyta</taxon>
        <taxon>Spermatophyta</taxon>
        <taxon>Magnoliopsida</taxon>
        <taxon>eudicotyledons</taxon>
        <taxon>Gunneridae</taxon>
        <taxon>Pentapetalae</taxon>
        <taxon>rosids</taxon>
        <taxon>malvids</taxon>
        <taxon>Brassicales</taxon>
        <taxon>Brassicaceae</taxon>
        <taxon>Brassiceae</taxon>
        <taxon>Brassica</taxon>
    </lineage>
</organism>
<comment type="caution">
    <text evidence="2">The sequence shown here is derived from an EMBL/GenBank/DDBJ whole genome shotgun (WGS) entry which is preliminary data.</text>
</comment>
<feature type="region of interest" description="Disordered" evidence="1">
    <location>
        <begin position="31"/>
        <end position="94"/>
    </location>
</feature>
<evidence type="ECO:0000256" key="1">
    <source>
        <dbReference type="SAM" id="MobiDB-lite"/>
    </source>
</evidence>
<evidence type="ECO:0000313" key="2">
    <source>
        <dbReference type="EMBL" id="KAH0869269.1"/>
    </source>
</evidence>
<dbReference type="Proteomes" id="UP000824890">
    <property type="component" value="Unassembled WGS sequence"/>
</dbReference>
<reference evidence="2 3" key="1">
    <citation type="submission" date="2021-05" db="EMBL/GenBank/DDBJ databases">
        <title>Genome Assembly of Synthetic Allotetraploid Brassica napus Reveals Homoeologous Exchanges between Subgenomes.</title>
        <authorList>
            <person name="Davis J.T."/>
        </authorList>
    </citation>
    <scope>NUCLEOTIDE SEQUENCE [LARGE SCALE GENOMIC DNA]</scope>
    <source>
        <strain evidence="3">cv. Da-Ae</strain>
        <tissue evidence="2">Seedling</tissue>
    </source>
</reference>
<feature type="non-terminal residue" evidence="2">
    <location>
        <position position="1"/>
    </location>
</feature>
<dbReference type="EMBL" id="JAGKQM010000017">
    <property type="protein sequence ID" value="KAH0869269.1"/>
    <property type="molecule type" value="Genomic_DNA"/>
</dbReference>
<protein>
    <submittedName>
        <fullName evidence="2">Uncharacterized protein</fullName>
    </submittedName>
</protein>
<name>A0ABQ7YM30_BRANA</name>
<evidence type="ECO:0000313" key="3">
    <source>
        <dbReference type="Proteomes" id="UP000824890"/>
    </source>
</evidence>
<gene>
    <name evidence="2" type="ORF">HID58_076291</name>
</gene>